<dbReference type="AlphaFoldDB" id="A0ABC9FNL0"/>
<evidence type="ECO:0000313" key="4">
    <source>
        <dbReference type="Proteomes" id="UP001497457"/>
    </source>
</evidence>
<proteinExistence type="inferred from homology"/>
<dbReference type="InterPro" id="IPR002213">
    <property type="entry name" value="UDP_glucos_trans"/>
</dbReference>
<gene>
    <name evidence="3" type="ORF">URODEC1_LOCUS107442</name>
</gene>
<accession>A0ABC9FNL0</accession>
<protein>
    <submittedName>
        <fullName evidence="3">Uncharacterized protein</fullName>
    </submittedName>
</protein>
<dbReference type="FunFam" id="3.40.50.2000:FF:000040">
    <property type="entry name" value="UDP-glycosyltransferase 76C1"/>
    <property type="match status" value="1"/>
</dbReference>
<dbReference type="PANTHER" id="PTHR11926:SF950">
    <property type="entry name" value="UDP-GLYCOSYLTRANSFERASE 76C1"/>
    <property type="match status" value="1"/>
</dbReference>
<keyword evidence="4" id="KW-1185">Reference proteome</keyword>
<organism evidence="3 4">
    <name type="scientific">Urochloa decumbens</name>
    <dbReference type="NCBI Taxonomy" id="240449"/>
    <lineage>
        <taxon>Eukaryota</taxon>
        <taxon>Viridiplantae</taxon>
        <taxon>Streptophyta</taxon>
        <taxon>Embryophyta</taxon>
        <taxon>Tracheophyta</taxon>
        <taxon>Spermatophyta</taxon>
        <taxon>Magnoliopsida</taxon>
        <taxon>Liliopsida</taxon>
        <taxon>Poales</taxon>
        <taxon>Poaceae</taxon>
        <taxon>PACMAD clade</taxon>
        <taxon>Panicoideae</taxon>
        <taxon>Panicodae</taxon>
        <taxon>Paniceae</taxon>
        <taxon>Melinidinae</taxon>
        <taxon>Urochloa</taxon>
    </lineage>
</organism>
<dbReference type="GO" id="GO:0035251">
    <property type="term" value="F:UDP-glucosyltransferase activity"/>
    <property type="evidence" value="ECO:0007669"/>
    <property type="project" value="UniProtKB-ARBA"/>
</dbReference>
<evidence type="ECO:0000256" key="2">
    <source>
        <dbReference type="ARBA" id="ARBA00022679"/>
    </source>
</evidence>
<dbReference type="PANTHER" id="PTHR11926">
    <property type="entry name" value="GLUCOSYL/GLUCURONOSYL TRANSFERASES"/>
    <property type="match status" value="1"/>
</dbReference>
<evidence type="ECO:0000313" key="3">
    <source>
        <dbReference type="EMBL" id="CAL5079077.1"/>
    </source>
</evidence>
<keyword evidence="2" id="KW-0808">Transferase</keyword>
<dbReference type="EMBL" id="OZ075117">
    <property type="protein sequence ID" value="CAL5079077.1"/>
    <property type="molecule type" value="Genomic_DNA"/>
</dbReference>
<dbReference type="Gene3D" id="3.40.50.2000">
    <property type="entry name" value="Glycogen Phosphorylase B"/>
    <property type="match status" value="2"/>
</dbReference>
<comment type="similarity">
    <text evidence="1">Belongs to the UDP-glycosyltransferase family.</text>
</comment>
<evidence type="ECO:0000256" key="1">
    <source>
        <dbReference type="ARBA" id="ARBA00009995"/>
    </source>
</evidence>
<dbReference type="Proteomes" id="UP001497457">
    <property type="component" value="Chromosome 7b"/>
</dbReference>
<dbReference type="CDD" id="cd03784">
    <property type="entry name" value="GT1_Gtf-like"/>
    <property type="match status" value="1"/>
</dbReference>
<name>A0ABC9FNL0_9POAL</name>
<dbReference type="Pfam" id="PF00201">
    <property type="entry name" value="UDPGT"/>
    <property type="match status" value="1"/>
</dbReference>
<sequence length="468" mass="51043">MAGAADARASTAAARVVMFPLPFQGNLSPMLQLAGALSARGLAVTVLHTAFNAPDPARHPGLAFVPLPVSLPESVVAGNDGNMTPDTKVFDLNAAMDASGSVVRDALASLLNKPGEPRLACLIVDAALPAVQKVAAYLGLPWLVLHTCSAACFRMYGSYGLLYGKGYLPKQESNLYLPVKELPPLQVRDLFDPSELPNQETVQKTMNLWNQTKMNSGTIINTFEALEGHELEMIRGELATNGIAVFGIGPLHKLSPTDGIMTNLLEEDCSCIEWLDTQAPCSVIYVSFGSLAQLTRDEFTEIAWGLANSEKPFLWVVRRGLVRGVEKPELPEGFQRALLEGRGKVVEWAPQQKVLAHSAVAGFWTHNGWNSTLESVYEGVPMVSRPIFGDQFANGRYVEAVWKIGFLLEGMLERGNIERVIQRLIEESEGVEARERAEDLKKKAIMCLESNGSSKLILDDLVHHILSL</sequence>
<reference evidence="3" key="1">
    <citation type="submission" date="2024-10" db="EMBL/GenBank/DDBJ databases">
        <authorList>
            <person name="Ryan C."/>
        </authorList>
    </citation>
    <scope>NUCLEOTIDE SEQUENCE [LARGE SCALE GENOMIC DNA]</scope>
</reference>
<dbReference type="SUPFAM" id="SSF53756">
    <property type="entry name" value="UDP-Glycosyltransferase/glycogen phosphorylase"/>
    <property type="match status" value="1"/>
</dbReference>